<accession>A0AAN8P289</accession>
<reference evidence="2 3" key="1">
    <citation type="submission" date="2023-10" db="EMBL/GenBank/DDBJ databases">
        <title>Genomes of two closely related lineages of the louse Polyplax serrata with different host specificities.</title>
        <authorList>
            <person name="Martinu J."/>
            <person name="Tarabai H."/>
            <person name="Stefka J."/>
            <person name="Hypsa V."/>
        </authorList>
    </citation>
    <scope>NUCLEOTIDE SEQUENCE [LARGE SCALE GENOMIC DNA]</scope>
    <source>
        <strain evidence="2">HR10_N</strain>
    </source>
</reference>
<comment type="caution">
    <text evidence="2">The sequence shown here is derived from an EMBL/GenBank/DDBJ whole genome shotgun (WGS) entry which is preliminary data.</text>
</comment>
<protein>
    <submittedName>
        <fullName evidence="2">Uncharacterized protein</fullName>
    </submittedName>
</protein>
<dbReference type="Proteomes" id="UP001372834">
    <property type="component" value="Unassembled WGS sequence"/>
</dbReference>
<feature type="region of interest" description="Disordered" evidence="1">
    <location>
        <begin position="89"/>
        <end position="108"/>
    </location>
</feature>
<evidence type="ECO:0000256" key="1">
    <source>
        <dbReference type="SAM" id="MobiDB-lite"/>
    </source>
</evidence>
<proteinExistence type="predicted"/>
<organism evidence="2 3">
    <name type="scientific">Polyplax serrata</name>
    <name type="common">Common mouse louse</name>
    <dbReference type="NCBI Taxonomy" id="468196"/>
    <lineage>
        <taxon>Eukaryota</taxon>
        <taxon>Metazoa</taxon>
        <taxon>Ecdysozoa</taxon>
        <taxon>Arthropoda</taxon>
        <taxon>Hexapoda</taxon>
        <taxon>Insecta</taxon>
        <taxon>Pterygota</taxon>
        <taxon>Neoptera</taxon>
        <taxon>Paraneoptera</taxon>
        <taxon>Psocodea</taxon>
        <taxon>Troctomorpha</taxon>
        <taxon>Phthiraptera</taxon>
        <taxon>Anoplura</taxon>
        <taxon>Polyplacidae</taxon>
        <taxon>Polyplax</taxon>
    </lineage>
</organism>
<dbReference type="AlphaFoldDB" id="A0AAN8P289"/>
<evidence type="ECO:0000313" key="3">
    <source>
        <dbReference type="Proteomes" id="UP001372834"/>
    </source>
</evidence>
<sequence length="108" mass="12267">MKEVVVEESATPPPPPTRFASSLWTFWDEPGKKRGKKMYRLTNKESNFPSFLLRKKITDTKNPKRTKRVSEKEVQTAAKLGMNHCAHELPAKKNGGELASGFGRPQRK</sequence>
<name>A0AAN8P289_POLSC</name>
<dbReference type="EMBL" id="JAWJWE010000036">
    <property type="protein sequence ID" value="KAK6628600.1"/>
    <property type="molecule type" value="Genomic_DNA"/>
</dbReference>
<gene>
    <name evidence="2" type="ORF">RUM43_002415</name>
</gene>
<evidence type="ECO:0000313" key="2">
    <source>
        <dbReference type="EMBL" id="KAK6628600.1"/>
    </source>
</evidence>